<evidence type="ECO:0000256" key="1">
    <source>
        <dbReference type="SAM" id="SignalP"/>
    </source>
</evidence>
<evidence type="ECO:0000313" key="2">
    <source>
        <dbReference type="EMBL" id="JAH86559.1"/>
    </source>
</evidence>
<proteinExistence type="predicted"/>
<reference evidence="2" key="1">
    <citation type="submission" date="2014-11" db="EMBL/GenBank/DDBJ databases">
        <authorList>
            <person name="Amaro Gonzalez C."/>
        </authorList>
    </citation>
    <scope>NUCLEOTIDE SEQUENCE</scope>
</reference>
<feature type="chain" id="PRO_5002434133" evidence="1">
    <location>
        <begin position="24"/>
        <end position="51"/>
    </location>
</feature>
<sequence length="51" mass="5916">MLIADKLLSTSLLLFLSWQRWEIQVLYVKVLPSISFHSLGFANQHNSSARR</sequence>
<organism evidence="2">
    <name type="scientific">Anguilla anguilla</name>
    <name type="common">European freshwater eel</name>
    <name type="synonym">Muraena anguilla</name>
    <dbReference type="NCBI Taxonomy" id="7936"/>
    <lineage>
        <taxon>Eukaryota</taxon>
        <taxon>Metazoa</taxon>
        <taxon>Chordata</taxon>
        <taxon>Craniata</taxon>
        <taxon>Vertebrata</taxon>
        <taxon>Euteleostomi</taxon>
        <taxon>Actinopterygii</taxon>
        <taxon>Neopterygii</taxon>
        <taxon>Teleostei</taxon>
        <taxon>Anguilliformes</taxon>
        <taxon>Anguillidae</taxon>
        <taxon>Anguilla</taxon>
    </lineage>
</organism>
<protein>
    <submittedName>
        <fullName evidence="2">Uncharacterized protein</fullName>
    </submittedName>
</protein>
<feature type="signal peptide" evidence="1">
    <location>
        <begin position="1"/>
        <end position="23"/>
    </location>
</feature>
<name>A0A0E9W851_ANGAN</name>
<dbReference type="AlphaFoldDB" id="A0A0E9W851"/>
<reference evidence="2" key="2">
    <citation type="journal article" date="2015" name="Fish Shellfish Immunol.">
        <title>Early steps in the European eel (Anguilla anguilla)-Vibrio vulnificus interaction in the gills: Role of the RtxA13 toxin.</title>
        <authorList>
            <person name="Callol A."/>
            <person name="Pajuelo D."/>
            <person name="Ebbesson L."/>
            <person name="Teles M."/>
            <person name="MacKenzie S."/>
            <person name="Amaro C."/>
        </authorList>
    </citation>
    <scope>NUCLEOTIDE SEQUENCE</scope>
</reference>
<accession>A0A0E9W851</accession>
<dbReference type="EMBL" id="GBXM01022018">
    <property type="protein sequence ID" value="JAH86559.1"/>
    <property type="molecule type" value="Transcribed_RNA"/>
</dbReference>
<keyword evidence="1" id="KW-0732">Signal</keyword>